<keyword evidence="3 8" id="KW-0812">Transmembrane</keyword>
<comment type="subcellular location">
    <subcellularLocation>
        <location evidence="8">Cell outer membrane</location>
    </subcellularLocation>
    <subcellularLocation>
        <location evidence="1">Membrane</location>
    </subcellularLocation>
</comment>
<protein>
    <recommendedName>
        <fullName evidence="8 9">Outer membrane protein assembly factor BamA</fullName>
    </recommendedName>
</protein>
<evidence type="ECO:0000313" key="12">
    <source>
        <dbReference type="Proteomes" id="UP001595528"/>
    </source>
</evidence>
<dbReference type="Pfam" id="PF07244">
    <property type="entry name" value="POTRA"/>
    <property type="match status" value="5"/>
</dbReference>
<dbReference type="InterPro" id="IPR000184">
    <property type="entry name" value="Bac_surfAg_D15"/>
</dbReference>
<evidence type="ECO:0000256" key="6">
    <source>
        <dbReference type="ARBA" id="ARBA00023136"/>
    </source>
</evidence>
<proteinExistence type="inferred from homology"/>
<evidence type="ECO:0000256" key="3">
    <source>
        <dbReference type="ARBA" id="ARBA00022692"/>
    </source>
</evidence>
<name>A0ABV7KUT3_9PROT</name>
<organism evidence="11 12">
    <name type="scientific">Marinibaculum pumilum</name>
    <dbReference type="NCBI Taxonomy" id="1766165"/>
    <lineage>
        <taxon>Bacteria</taxon>
        <taxon>Pseudomonadati</taxon>
        <taxon>Pseudomonadota</taxon>
        <taxon>Alphaproteobacteria</taxon>
        <taxon>Rhodospirillales</taxon>
        <taxon>Rhodospirillaceae</taxon>
        <taxon>Marinibaculum</taxon>
    </lineage>
</organism>
<evidence type="ECO:0000256" key="5">
    <source>
        <dbReference type="ARBA" id="ARBA00022737"/>
    </source>
</evidence>
<comment type="function">
    <text evidence="8">Part of the outer membrane protein assembly complex, which is involved in assembly and insertion of beta-barrel proteins into the outer membrane.</text>
</comment>
<evidence type="ECO:0000256" key="4">
    <source>
        <dbReference type="ARBA" id="ARBA00022729"/>
    </source>
</evidence>
<feature type="domain" description="POTRA" evidence="10">
    <location>
        <begin position="223"/>
        <end position="311"/>
    </location>
</feature>
<evidence type="ECO:0000256" key="8">
    <source>
        <dbReference type="HAMAP-Rule" id="MF_01430"/>
    </source>
</evidence>
<dbReference type="PANTHER" id="PTHR12815:SF23">
    <property type="entry name" value="OUTER MEMBRANE PROTEIN ASSEMBLY FACTOR BAMA"/>
    <property type="match status" value="1"/>
</dbReference>
<dbReference type="Pfam" id="PF01103">
    <property type="entry name" value="Omp85"/>
    <property type="match status" value="1"/>
</dbReference>
<evidence type="ECO:0000256" key="7">
    <source>
        <dbReference type="ARBA" id="ARBA00023237"/>
    </source>
</evidence>
<dbReference type="NCBIfam" id="TIGR03303">
    <property type="entry name" value="OM_YaeT"/>
    <property type="match status" value="1"/>
</dbReference>
<keyword evidence="7 8" id="KW-0998">Cell outer membrane</keyword>
<feature type="domain" description="POTRA" evidence="10">
    <location>
        <begin position="143"/>
        <end position="220"/>
    </location>
</feature>
<sequence length="803" mass="88575">MAVRRIAAMLHARLPAVVRGQGVLALLLGLMLLLPLASADAQNLRTQTRGPAVAQPAALPAAPATAAAPGPATGARIERILVEGNQRIEAATVLSYLTVVPGDTFDAGRVDQSLKRLYGTGLFADVVIRRQGEDLVISVVENPVINQLAFEGNRRVPDETLQSEVQLKPRQVYTRARVQQDVQRILQIYRRAGRFNATVEPKVIQLPQNRVDLVFEIDEGGLTEISSIRFIGNRVFSDSRLREAISTKESAWWRFLTSDDTYDPDRLTFDRELLRRFYLSRGYADFRVLSATAELAPNRESFYITFTVSEGDKYNFGAVDVASQINAVDPETLVPLLTTKKGETYDAGAIETSIEAMTFELGNLGYAFVDIRPELNRNAEALTVGVTYVIEPAPRVYVERINISGNVRTLDQVVRREFRLAEGDAFNSTRLNESRRRIRGLNFFNKVEITQQRGTTPDKVVIDVEVEEKSTGELSLGGGFSTRDGIIGDVGLRERNLLGRGQDLRVGLALSFRRQQFDIGFTEPYFLGREVAAGFDVFRRRTDEQDISGFTQLSTGLVLRATYPVTEHLSQQVSYRLQHDVIEDVDDTASIVIKEQEGGRVTSAVGQTLSYDRRDDRIEPTSGYLARASTELAGFGGSERFFTLSGSVDYYIPVMDEVVLKTGIGAGNVFGLGQDITINNRFFLGGSSLRGFEYGGVGPRDLTSNDSLGGNTFYKGTVEATFPVGLPNEFGIKGAVFTDAGSVFNVDSTGANIVDQHALRAAVGFGLSWKSPFGPIRVDFGFPVKEEDYDKTQLINFSFGTRF</sequence>
<dbReference type="PIRSF" id="PIRSF006076">
    <property type="entry name" value="OM_assembly_OMP85"/>
    <property type="match status" value="1"/>
</dbReference>
<evidence type="ECO:0000256" key="9">
    <source>
        <dbReference type="NCBIfam" id="TIGR03303"/>
    </source>
</evidence>
<dbReference type="InterPro" id="IPR010827">
    <property type="entry name" value="BamA/TamA_POTRA"/>
</dbReference>
<keyword evidence="6 8" id="KW-0472">Membrane</keyword>
<keyword evidence="12" id="KW-1185">Reference proteome</keyword>
<dbReference type="Gene3D" id="2.40.160.50">
    <property type="entry name" value="membrane protein fhac: a member of the omp85/tpsb transporter family"/>
    <property type="match status" value="1"/>
</dbReference>
<dbReference type="PROSITE" id="PS51779">
    <property type="entry name" value="POTRA"/>
    <property type="match status" value="4"/>
</dbReference>
<dbReference type="RefSeq" id="WP_379897624.1">
    <property type="nucleotide sequence ID" value="NZ_JBHRTR010000005.1"/>
</dbReference>
<dbReference type="InterPro" id="IPR023707">
    <property type="entry name" value="OM_assembly_BamA"/>
</dbReference>
<evidence type="ECO:0000259" key="10">
    <source>
        <dbReference type="PROSITE" id="PS51779"/>
    </source>
</evidence>
<comment type="subunit">
    <text evidence="8">Part of the Bam complex.</text>
</comment>
<dbReference type="HAMAP" id="MF_01430">
    <property type="entry name" value="OM_assembly_BamA"/>
    <property type="match status" value="1"/>
</dbReference>
<dbReference type="Gene3D" id="3.10.20.310">
    <property type="entry name" value="membrane protein fhac"/>
    <property type="match status" value="5"/>
</dbReference>
<accession>A0ABV7KUT3</accession>
<keyword evidence="4 8" id="KW-0732">Signal</keyword>
<dbReference type="PANTHER" id="PTHR12815">
    <property type="entry name" value="SORTING AND ASSEMBLY MACHINERY SAMM50 PROTEIN FAMILY MEMBER"/>
    <property type="match status" value="1"/>
</dbReference>
<evidence type="ECO:0000313" key="11">
    <source>
        <dbReference type="EMBL" id="MFC3225885.1"/>
    </source>
</evidence>
<reference evidence="12" key="1">
    <citation type="journal article" date="2019" name="Int. J. Syst. Evol. Microbiol.">
        <title>The Global Catalogue of Microorganisms (GCM) 10K type strain sequencing project: providing services to taxonomists for standard genome sequencing and annotation.</title>
        <authorList>
            <consortium name="The Broad Institute Genomics Platform"/>
            <consortium name="The Broad Institute Genome Sequencing Center for Infectious Disease"/>
            <person name="Wu L."/>
            <person name="Ma J."/>
        </authorList>
    </citation>
    <scope>NUCLEOTIDE SEQUENCE [LARGE SCALE GENOMIC DNA]</scope>
    <source>
        <strain evidence="12">KCTC 42964</strain>
    </source>
</reference>
<evidence type="ECO:0000256" key="1">
    <source>
        <dbReference type="ARBA" id="ARBA00004370"/>
    </source>
</evidence>
<dbReference type="InterPro" id="IPR039910">
    <property type="entry name" value="D15-like"/>
</dbReference>
<dbReference type="Proteomes" id="UP001595528">
    <property type="component" value="Unassembled WGS sequence"/>
</dbReference>
<comment type="similarity">
    <text evidence="8">Belongs to the BamA family.</text>
</comment>
<keyword evidence="2 8" id="KW-1134">Transmembrane beta strand</keyword>
<comment type="caution">
    <text evidence="11">The sequence shown here is derived from an EMBL/GenBank/DDBJ whole genome shotgun (WGS) entry which is preliminary data.</text>
</comment>
<dbReference type="EMBL" id="JBHRTR010000005">
    <property type="protein sequence ID" value="MFC3225885.1"/>
    <property type="molecule type" value="Genomic_DNA"/>
</dbReference>
<keyword evidence="5 8" id="KW-0677">Repeat</keyword>
<feature type="domain" description="POTRA" evidence="10">
    <location>
        <begin position="75"/>
        <end position="142"/>
    </location>
</feature>
<evidence type="ECO:0000256" key="2">
    <source>
        <dbReference type="ARBA" id="ARBA00022452"/>
    </source>
</evidence>
<gene>
    <name evidence="8 11" type="primary">bamA</name>
    <name evidence="11" type="ORF">ACFOGJ_01495</name>
</gene>
<feature type="domain" description="POTRA" evidence="10">
    <location>
        <begin position="396"/>
        <end position="469"/>
    </location>
</feature>
<dbReference type="InterPro" id="IPR034746">
    <property type="entry name" value="POTRA"/>
</dbReference>